<dbReference type="AlphaFoldDB" id="A0A8R2JU12"/>
<evidence type="ECO:0000313" key="2">
    <source>
        <dbReference type="Proteomes" id="UP000007819"/>
    </source>
</evidence>
<evidence type="ECO:0000313" key="1">
    <source>
        <dbReference type="EnsemblMetazoa" id="XP_029347233.1"/>
    </source>
</evidence>
<keyword evidence="2" id="KW-1185">Reference proteome</keyword>
<sequence>MSLIKMFVNKIAIGIWLSYQSNYASLAYTILYNIIMYYDFPAPFPLNSSRLVDENVVRQTMENIRDTVNKVQVSLVESMTKQNYYMMRPWRKTGRNSSEKKWLPEFVTSMDIIVSSIHVEDLTECPFRLSPCGLGRVIKIYCKNYCEASRGRGYTITQQPPRKVYPAPCKTKQRCMYILLNKRCYMGVKQCVNSMAPM</sequence>
<reference evidence="1" key="2">
    <citation type="submission" date="2022-06" db="UniProtKB">
        <authorList>
            <consortium name="EnsemblMetazoa"/>
        </authorList>
    </citation>
    <scope>IDENTIFICATION</scope>
</reference>
<accession>A0A8R2JU12</accession>
<dbReference type="Proteomes" id="UP000007819">
    <property type="component" value="Chromosome A3"/>
</dbReference>
<reference evidence="2" key="1">
    <citation type="submission" date="2010-06" db="EMBL/GenBank/DDBJ databases">
        <authorList>
            <person name="Jiang H."/>
            <person name="Abraham K."/>
            <person name="Ali S."/>
            <person name="Alsbrooks S.L."/>
            <person name="Anim B.N."/>
            <person name="Anosike U.S."/>
            <person name="Attaway T."/>
            <person name="Bandaranaike D.P."/>
            <person name="Battles P.K."/>
            <person name="Bell S.N."/>
            <person name="Bell A.V."/>
            <person name="Beltran B."/>
            <person name="Bickham C."/>
            <person name="Bustamante Y."/>
            <person name="Caleb T."/>
            <person name="Canada A."/>
            <person name="Cardenas V."/>
            <person name="Carter K."/>
            <person name="Chacko J."/>
            <person name="Chandrabose M.N."/>
            <person name="Chavez D."/>
            <person name="Chavez A."/>
            <person name="Chen L."/>
            <person name="Chu H.-S."/>
            <person name="Claassen K.J."/>
            <person name="Cockrell R."/>
            <person name="Collins M."/>
            <person name="Cooper J.A."/>
            <person name="Cree A."/>
            <person name="Curry S.M."/>
            <person name="Da Y."/>
            <person name="Dao M.D."/>
            <person name="Das B."/>
            <person name="Davila M.-L."/>
            <person name="Davy-Carroll L."/>
            <person name="Denson S."/>
            <person name="Dinh H."/>
            <person name="Ebong V.E."/>
            <person name="Edwards J.R."/>
            <person name="Egan A."/>
            <person name="El-Daye J."/>
            <person name="Escobedo L."/>
            <person name="Fernandez S."/>
            <person name="Fernando P.R."/>
            <person name="Flagg N."/>
            <person name="Forbes L.D."/>
            <person name="Fowler R.G."/>
            <person name="Fu Q."/>
            <person name="Gabisi R.A."/>
            <person name="Ganer J."/>
            <person name="Garbino Pronczuk A."/>
            <person name="Garcia R.M."/>
            <person name="Garner T."/>
            <person name="Garrett T.E."/>
            <person name="Gonzalez D.A."/>
            <person name="Hamid H."/>
            <person name="Hawkins E.S."/>
            <person name="Hirani K."/>
            <person name="Hogues M.E."/>
            <person name="Hollins B."/>
            <person name="Hsiao C.-H."/>
            <person name="Jabil R."/>
            <person name="James M.L."/>
            <person name="Jhangiani S.N."/>
            <person name="Johnson B."/>
            <person name="Johnson Q."/>
            <person name="Joshi V."/>
            <person name="Kalu J.B."/>
            <person name="Kam C."/>
            <person name="Kashfia A."/>
            <person name="Keebler J."/>
            <person name="Kisamo H."/>
            <person name="Kovar C.L."/>
            <person name="Lago L.A."/>
            <person name="Lai C.-Y."/>
            <person name="Laidlaw J."/>
            <person name="Lara F."/>
            <person name="Le T.-K."/>
            <person name="Lee S.L."/>
            <person name="Legall F.H."/>
            <person name="Lemon S.J."/>
            <person name="Lewis L.R."/>
            <person name="Li B."/>
            <person name="Liu Y."/>
            <person name="Liu Y.-S."/>
            <person name="Lopez J."/>
            <person name="Lozado R.J."/>
            <person name="Lu J."/>
            <person name="Madu R.C."/>
            <person name="Maheshwari M."/>
            <person name="Maheshwari R."/>
            <person name="Malloy K."/>
            <person name="Martinez E."/>
            <person name="Mathew T."/>
            <person name="Mercado I.C."/>
            <person name="Mercado C."/>
            <person name="Meyer B."/>
            <person name="Montgomery K."/>
            <person name="Morgan M.B."/>
            <person name="Munidasa M."/>
            <person name="Nazareth L.V."/>
            <person name="Nelson J."/>
            <person name="Ng B.M."/>
            <person name="Nguyen N.B."/>
            <person name="Nguyen P.Q."/>
            <person name="Nguyen T."/>
            <person name="Obregon M."/>
            <person name="Okwuonu G.O."/>
            <person name="Onwere C.G."/>
            <person name="Orozco G."/>
            <person name="Parra A."/>
            <person name="Patel S."/>
            <person name="Patil S."/>
            <person name="Perez A."/>
            <person name="Perez Y."/>
            <person name="Pham C."/>
            <person name="Primus E.L."/>
            <person name="Pu L.-L."/>
            <person name="Puazo M."/>
            <person name="Qin X."/>
            <person name="Quiroz J.B."/>
            <person name="Reese J."/>
            <person name="Richards S."/>
            <person name="Rives C.M."/>
            <person name="Robberts R."/>
            <person name="Ruiz S.J."/>
            <person name="Ruiz M.J."/>
            <person name="Santibanez J."/>
            <person name="Schneider B.W."/>
            <person name="Sisson I."/>
            <person name="Smith M."/>
            <person name="Sodergren E."/>
            <person name="Song X.-Z."/>
            <person name="Song B.B."/>
            <person name="Summersgill H."/>
            <person name="Thelus R."/>
            <person name="Thornton R.D."/>
            <person name="Trejos Z.Y."/>
            <person name="Usmani K."/>
            <person name="Vattathil S."/>
            <person name="Villasana D."/>
            <person name="Walker D.L."/>
            <person name="Wang S."/>
            <person name="Wang K."/>
            <person name="White C.S."/>
            <person name="Williams A.C."/>
            <person name="Williamson J."/>
            <person name="Wilson K."/>
            <person name="Woghiren I.O."/>
            <person name="Woodworth J.R."/>
            <person name="Worley K.C."/>
            <person name="Wright R.A."/>
            <person name="Wu W."/>
            <person name="Young L."/>
            <person name="Zhang L."/>
            <person name="Zhang J."/>
            <person name="Zhu Y."/>
            <person name="Muzny D.M."/>
            <person name="Weinstock G."/>
            <person name="Gibbs R.A."/>
        </authorList>
    </citation>
    <scope>NUCLEOTIDE SEQUENCE [LARGE SCALE GENOMIC DNA]</scope>
    <source>
        <strain evidence="2">LSR1</strain>
    </source>
</reference>
<proteinExistence type="predicted"/>
<dbReference type="KEGG" id="api:107883125"/>
<organism evidence="1 2">
    <name type="scientific">Acyrthosiphon pisum</name>
    <name type="common">Pea aphid</name>
    <dbReference type="NCBI Taxonomy" id="7029"/>
    <lineage>
        <taxon>Eukaryota</taxon>
        <taxon>Metazoa</taxon>
        <taxon>Ecdysozoa</taxon>
        <taxon>Arthropoda</taxon>
        <taxon>Hexapoda</taxon>
        <taxon>Insecta</taxon>
        <taxon>Pterygota</taxon>
        <taxon>Neoptera</taxon>
        <taxon>Paraneoptera</taxon>
        <taxon>Hemiptera</taxon>
        <taxon>Sternorrhyncha</taxon>
        <taxon>Aphidomorpha</taxon>
        <taxon>Aphidoidea</taxon>
        <taxon>Aphididae</taxon>
        <taxon>Macrosiphini</taxon>
        <taxon>Acyrthosiphon</taxon>
    </lineage>
</organism>
<dbReference type="GeneID" id="107883125"/>
<dbReference type="EnsemblMetazoa" id="XM_029491373.1">
    <property type="protein sequence ID" value="XP_029347233.1"/>
    <property type="gene ID" value="LOC107883125"/>
</dbReference>
<name>A0A8R2JU12_ACYPI</name>
<protein>
    <submittedName>
        <fullName evidence="1">Uncharacterized protein</fullName>
    </submittedName>
</protein>
<dbReference type="OrthoDB" id="10518070at2759"/>
<dbReference type="RefSeq" id="XP_029347233.1">
    <property type="nucleotide sequence ID" value="XM_029491373.1"/>
</dbReference>